<dbReference type="InterPro" id="IPR007804">
    <property type="entry name" value="GvpG"/>
</dbReference>
<evidence type="ECO:0000313" key="2">
    <source>
        <dbReference type="Proteomes" id="UP001550210"/>
    </source>
</evidence>
<sequence length="87" mass="9794">MGLVGTIVTLPFAPVRGVGWVLDKVRQTAEEEYYDPAPIQEELVNLERARSEGRIDEEEATRREDELLRRLQEISAYRAQQGAGPGP</sequence>
<reference evidence="1 2" key="1">
    <citation type="submission" date="2024-06" db="EMBL/GenBank/DDBJ databases">
        <title>The Natural Products Discovery Center: Release of the First 8490 Sequenced Strains for Exploring Actinobacteria Biosynthetic Diversity.</title>
        <authorList>
            <person name="Kalkreuter E."/>
            <person name="Kautsar S.A."/>
            <person name="Yang D."/>
            <person name="Bader C.D."/>
            <person name="Teijaro C.N."/>
            <person name="Fluegel L."/>
            <person name="Davis C.M."/>
            <person name="Simpson J.R."/>
            <person name="Lauterbach L."/>
            <person name="Steele A.D."/>
            <person name="Gui C."/>
            <person name="Meng S."/>
            <person name="Li G."/>
            <person name="Viehrig K."/>
            <person name="Ye F."/>
            <person name="Su P."/>
            <person name="Kiefer A.F."/>
            <person name="Nichols A."/>
            <person name="Cepeda A.J."/>
            <person name="Yan W."/>
            <person name="Fan B."/>
            <person name="Jiang Y."/>
            <person name="Adhikari A."/>
            <person name="Zheng C.-J."/>
            <person name="Schuster L."/>
            <person name="Cowan T.M."/>
            <person name="Smanski M.J."/>
            <person name="Chevrette M.G."/>
            <person name="De Carvalho L.P.S."/>
            <person name="Shen B."/>
        </authorList>
    </citation>
    <scope>NUCLEOTIDE SEQUENCE [LARGE SCALE GENOMIC DNA]</scope>
    <source>
        <strain evidence="1 2">NPDC006434</strain>
    </source>
</reference>
<accession>A0ABV2UU63</accession>
<comment type="caution">
    <text evidence="1">The sequence shown here is derived from an EMBL/GenBank/DDBJ whole genome shotgun (WGS) entry which is preliminary data.</text>
</comment>
<protein>
    <submittedName>
        <fullName evidence="1">Gas vesicle protein GvpG</fullName>
    </submittedName>
</protein>
<dbReference type="Proteomes" id="UP001550210">
    <property type="component" value="Unassembled WGS sequence"/>
</dbReference>
<gene>
    <name evidence="1" type="ORF">ABZZ21_11015</name>
</gene>
<dbReference type="EMBL" id="JBEXPZ010000012">
    <property type="protein sequence ID" value="MET9845093.1"/>
    <property type="molecule type" value="Genomic_DNA"/>
</dbReference>
<evidence type="ECO:0000313" key="1">
    <source>
        <dbReference type="EMBL" id="MET9845093.1"/>
    </source>
</evidence>
<proteinExistence type="predicted"/>
<dbReference type="Pfam" id="PF05120">
    <property type="entry name" value="GvpG"/>
    <property type="match status" value="1"/>
</dbReference>
<dbReference type="RefSeq" id="WP_055716639.1">
    <property type="nucleotide sequence ID" value="NZ_JBEGHN010000008.1"/>
</dbReference>
<name>A0ABV2UU63_9ACTN</name>
<organism evidence="1 2">
    <name type="scientific">Streptomyces ossamyceticus</name>
    <dbReference type="NCBI Taxonomy" id="249581"/>
    <lineage>
        <taxon>Bacteria</taxon>
        <taxon>Bacillati</taxon>
        <taxon>Actinomycetota</taxon>
        <taxon>Actinomycetes</taxon>
        <taxon>Kitasatosporales</taxon>
        <taxon>Streptomycetaceae</taxon>
        <taxon>Streptomyces</taxon>
    </lineage>
</organism>
<keyword evidence="2" id="KW-1185">Reference proteome</keyword>